<dbReference type="Proteomes" id="UP001595997">
    <property type="component" value="Unassembled WGS sequence"/>
</dbReference>
<accession>A0ABV9A7W1</accession>
<comment type="caution">
    <text evidence="1">The sequence shown here is derived from an EMBL/GenBank/DDBJ whole genome shotgun (WGS) entry which is preliminary data.</text>
</comment>
<evidence type="ECO:0000313" key="2">
    <source>
        <dbReference type="Proteomes" id="UP001595997"/>
    </source>
</evidence>
<keyword evidence="2" id="KW-1185">Reference proteome</keyword>
<dbReference type="RefSeq" id="WP_386449536.1">
    <property type="nucleotide sequence ID" value="NZ_JBHSFH010000007.1"/>
</dbReference>
<evidence type="ECO:0008006" key="3">
    <source>
        <dbReference type="Google" id="ProtNLM"/>
    </source>
</evidence>
<reference evidence="2" key="1">
    <citation type="journal article" date="2019" name="Int. J. Syst. Evol. Microbiol.">
        <title>The Global Catalogue of Microorganisms (GCM) 10K type strain sequencing project: providing services to taxonomists for standard genome sequencing and annotation.</title>
        <authorList>
            <consortium name="The Broad Institute Genomics Platform"/>
            <consortium name="The Broad Institute Genome Sequencing Center for Infectious Disease"/>
            <person name="Wu L."/>
            <person name="Ma J."/>
        </authorList>
    </citation>
    <scope>NUCLEOTIDE SEQUENCE [LARGE SCALE GENOMIC DNA]</scope>
    <source>
        <strain evidence="2">CGMCC 4.7357</strain>
    </source>
</reference>
<protein>
    <recommendedName>
        <fullName evidence="3">Secreted protein</fullName>
    </recommendedName>
</protein>
<organism evidence="1 2">
    <name type="scientific">Streptomyces ovatisporus</name>
    <dbReference type="NCBI Taxonomy" id="1128682"/>
    <lineage>
        <taxon>Bacteria</taxon>
        <taxon>Bacillati</taxon>
        <taxon>Actinomycetota</taxon>
        <taxon>Actinomycetes</taxon>
        <taxon>Kitasatosporales</taxon>
        <taxon>Streptomycetaceae</taxon>
        <taxon>Streptomyces</taxon>
    </lineage>
</organism>
<sequence length="78" mass="7682">MTLTFLVSVTVGAGFASVVGVAVMVAVAVAAGAGVLASLAPSDGIMAVQLKVANHTMAMASQNLPRRRIRFGGGDAGP</sequence>
<dbReference type="EMBL" id="JBHSFH010000007">
    <property type="protein sequence ID" value="MFC4495357.1"/>
    <property type="molecule type" value="Genomic_DNA"/>
</dbReference>
<evidence type="ECO:0000313" key="1">
    <source>
        <dbReference type="EMBL" id="MFC4495357.1"/>
    </source>
</evidence>
<gene>
    <name evidence="1" type="ORF">ACFPA8_14570</name>
</gene>
<proteinExistence type="predicted"/>
<name>A0ABV9A7W1_9ACTN</name>